<accession>A0A7W9PR59</accession>
<evidence type="ECO:0000313" key="1">
    <source>
        <dbReference type="EMBL" id="MBB5926321.1"/>
    </source>
</evidence>
<protein>
    <submittedName>
        <fullName evidence="1">Uncharacterized protein</fullName>
    </submittedName>
</protein>
<organism evidence="1 2">
    <name type="scientific">Streptomyces echinatus</name>
    <dbReference type="NCBI Taxonomy" id="67293"/>
    <lineage>
        <taxon>Bacteria</taxon>
        <taxon>Bacillati</taxon>
        <taxon>Actinomycetota</taxon>
        <taxon>Actinomycetes</taxon>
        <taxon>Kitasatosporales</taxon>
        <taxon>Streptomycetaceae</taxon>
        <taxon>Streptomyces</taxon>
    </lineage>
</organism>
<dbReference type="AlphaFoldDB" id="A0A7W9PR59"/>
<evidence type="ECO:0000313" key="2">
    <source>
        <dbReference type="Proteomes" id="UP000585836"/>
    </source>
</evidence>
<dbReference type="Proteomes" id="UP000585836">
    <property type="component" value="Unassembled WGS sequence"/>
</dbReference>
<proteinExistence type="predicted"/>
<dbReference type="EMBL" id="JACHJK010000003">
    <property type="protein sequence ID" value="MBB5926321.1"/>
    <property type="molecule type" value="Genomic_DNA"/>
</dbReference>
<comment type="caution">
    <text evidence="1">The sequence shown here is derived from an EMBL/GenBank/DDBJ whole genome shotgun (WGS) entry which is preliminary data.</text>
</comment>
<name>A0A7W9PR59_9ACTN</name>
<sequence length="29" mass="3406">MSLTIELGVPWQNLAALRWQQWFGDDSNE</sequence>
<reference evidence="1 2" key="1">
    <citation type="submission" date="2020-08" db="EMBL/GenBank/DDBJ databases">
        <title>Genomic Encyclopedia of Type Strains, Phase III (KMG-III): the genomes of soil and plant-associated and newly described type strains.</title>
        <authorList>
            <person name="Whitman W."/>
        </authorList>
    </citation>
    <scope>NUCLEOTIDE SEQUENCE [LARGE SCALE GENOMIC DNA]</scope>
    <source>
        <strain evidence="1 2">CECT 3313</strain>
    </source>
</reference>
<gene>
    <name evidence="1" type="ORF">FHS34_001777</name>
</gene>
<keyword evidence="2" id="KW-1185">Reference proteome</keyword>